<evidence type="ECO:0000313" key="3">
    <source>
        <dbReference type="Proteomes" id="UP000324222"/>
    </source>
</evidence>
<proteinExistence type="predicted"/>
<evidence type="ECO:0000313" key="2">
    <source>
        <dbReference type="EMBL" id="MPC80666.1"/>
    </source>
</evidence>
<dbReference type="Proteomes" id="UP000324222">
    <property type="component" value="Unassembled WGS sequence"/>
</dbReference>
<keyword evidence="3" id="KW-1185">Reference proteome</keyword>
<name>A0A5B7IFC7_PORTR</name>
<dbReference type="AlphaFoldDB" id="A0A5B7IFC7"/>
<organism evidence="2 3">
    <name type="scientific">Portunus trituberculatus</name>
    <name type="common">Swimming crab</name>
    <name type="synonym">Neptunus trituberculatus</name>
    <dbReference type="NCBI Taxonomy" id="210409"/>
    <lineage>
        <taxon>Eukaryota</taxon>
        <taxon>Metazoa</taxon>
        <taxon>Ecdysozoa</taxon>
        <taxon>Arthropoda</taxon>
        <taxon>Crustacea</taxon>
        <taxon>Multicrustacea</taxon>
        <taxon>Malacostraca</taxon>
        <taxon>Eumalacostraca</taxon>
        <taxon>Eucarida</taxon>
        <taxon>Decapoda</taxon>
        <taxon>Pleocyemata</taxon>
        <taxon>Brachyura</taxon>
        <taxon>Eubrachyura</taxon>
        <taxon>Portunoidea</taxon>
        <taxon>Portunidae</taxon>
        <taxon>Portuninae</taxon>
        <taxon>Portunus</taxon>
    </lineage>
</organism>
<sequence>MNELIEDHVMSSGRKRLRSSSAWWKVSQADHKHPASQPARHRTPRKVLYWVGGSRGVETTRQERGGRSSEKEEEEEEKRNEEI</sequence>
<dbReference type="EMBL" id="VSRR010054661">
    <property type="protein sequence ID" value="MPC80666.1"/>
    <property type="molecule type" value="Genomic_DNA"/>
</dbReference>
<gene>
    <name evidence="2" type="ORF">E2C01_075252</name>
</gene>
<accession>A0A5B7IFC7</accession>
<feature type="region of interest" description="Disordered" evidence="1">
    <location>
        <begin position="1"/>
        <end position="83"/>
    </location>
</feature>
<evidence type="ECO:0000256" key="1">
    <source>
        <dbReference type="SAM" id="MobiDB-lite"/>
    </source>
</evidence>
<feature type="compositionally biased region" description="Basic and acidic residues" evidence="1">
    <location>
        <begin position="58"/>
        <end position="70"/>
    </location>
</feature>
<protein>
    <submittedName>
        <fullName evidence="2">Uncharacterized protein</fullName>
    </submittedName>
</protein>
<reference evidence="2 3" key="1">
    <citation type="submission" date="2019-05" db="EMBL/GenBank/DDBJ databases">
        <title>Another draft genome of Portunus trituberculatus and its Hox gene families provides insights of decapod evolution.</title>
        <authorList>
            <person name="Jeong J.-H."/>
            <person name="Song I."/>
            <person name="Kim S."/>
            <person name="Choi T."/>
            <person name="Kim D."/>
            <person name="Ryu S."/>
            <person name="Kim W."/>
        </authorList>
    </citation>
    <scope>NUCLEOTIDE SEQUENCE [LARGE SCALE GENOMIC DNA]</scope>
    <source>
        <tissue evidence="2">Muscle</tissue>
    </source>
</reference>
<comment type="caution">
    <text evidence="2">The sequence shown here is derived from an EMBL/GenBank/DDBJ whole genome shotgun (WGS) entry which is preliminary data.</text>
</comment>